<sequence>MILRTGRISHALLASVPDLHSYQIHSSSKRQTRANPGTHSTIGIQIGSTARSIVYFDVTRRHAISSESWAAQAYTWRAWKRDIEST</sequence>
<accession>A0A089XF37</accession>
<dbReference type="HOGENOM" id="CLU_2496561_0_0_11"/>
<evidence type="ECO:0000313" key="2">
    <source>
        <dbReference type="Proteomes" id="UP000029482"/>
    </source>
</evidence>
<evidence type="ECO:0000313" key="1">
    <source>
        <dbReference type="EMBL" id="AIS02598.1"/>
    </source>
</evidence>
<name>A0A089XF37_STRGA</name>
<dbReference type="KEGG" id="sgu:SGLAU_33350"/>
<protein>
    <submittedName>
        <fullName evidence="1">Uncharacterized protein</fullName>
    </submittedName>
</protein>
<dbReference type="Proteomes" id="UP000029482">
    <property type="component" value="Plasmid pSglau1"/>
</dbReference>
<organism evidence="1 2">
    <name type="scientific">Streptomyces glaucescens</name>
    <dbReference type="NCBI Taxonomy" id="1907"/>
    <lineage>
        <taxon>Bacteria</taxon>
        <taxon>Bacillati</taxon>
        <taxon>Actinomycetota</taxon>
        <taxon>Actinomycetes</taxon>
        <taxon>Kitasatosporales</taxon>
        <taxon>Streptomycetaceae</taxon>
        <taxon>Streptomyces</taxon>
    </lineage>
</organism>
<keyword evidence="2" id="KW-1185">Reference proteome</keyword>
<proteinExistence type="predicted"/>
<gene>
    <name evidence="1" type="ORF">SGLAU_33350</name>
</gene>
<geneLocation type="plasmid" evidence="1 2">
    <name>pSglau1</name>
</geneLocation>
<dbReference type="AlphaFoldDB" id="A0A089XF37"/>
<reference evidence="2" key="1">
    <citation type="journal article" date="2015" name="J. Biotechnol.">
        <title>Complete genome sequence of the actinobacterium Streptomyces glaucescens GLA.O (DSM 40922) consisting of a linear chromosome and one linear plasmid.</title>
        <authorList>
            <person name="Ortseifen V."/>
            <person name="Winkler A."/>
            <person name="Albersmeier A."/>
            <person name="Wendler S."/>
            <person name="Puhler A."/>
            <person name="Kalinowski J."/>
            <person name="Ruckert C."/>
        </authorList>
    </citation>
    <scope>NUCLEOTIDE SEQUENCE [LARGE SCALE GENOMIC DNA]</scope>
    <source>
        <strain evidence="2">DSM 40922 / GLA O</strain>
        <plasmid evidence="2">pSglau1</plasmid>
    </source>
</reference>
<keyword evidence="1" id="KW-0614">Plasmid</keyword>
<dbReference type="EMBL" id="CP009439">
    <property type="protein sequence ID" value="AIS02598.1"/>
    <property type="molecule type" value="Genomic_DNA"/>
</dbReference>